<keyword evidence="1" id="KW-0812">Transmembrane</keyword>
<accession>A0A2H0YWJ5</accession>
<reference evidence="2 3" key="1">
    <citation type="submission" date="2017-09" db="EMBL/GenBank/DDBJ databases">
        <title>Depth-based differentiation of microbial function through sediment-hosted aquifers and enrichment of novel symbionts in the deep terrestrial subsurface.</title>
        <authorList>
            <person name="Probst A.J."/>
            <person name="Ladd B."/>
            <person name="Jarett J.K."/>
            <person name="Geller-Mcgrath D.E."/>
            <person name="Sieber C.M."/>
            <person name="Emerson J.B."/>
            <person name="Anantharaman K."/>
            <person name="Thomas B.C."/>
            <person name="Malmstrom R."/>
            <person name="Stieglmeier M."/>
            <person name="Klingl A."/>
            <person name="Woyke T."/>
            <person name="Ryan C.M."/>
            <person name="Banfield J.F."/>
        </authorList>
    </citation>
    <scope>NUCLEOTIDE SEQUENCE [LARGE SCALE GENOMIC DNA]</scope>
    <source>
        <strain evidence="2">CG08_land_8_20_14_0_20_40_16</strain>
    </source>
</reference>
<dbReference type="EMBL" id="PEXU01000015">
    <property type="protein sequence ID" value="PIS42850.1"/>
    <property type="molecule type" value="Genomic_DNA"/>
</dbReference>
<comment type="caution">
    <text evidence="2">The sequence shown here is derived from an EMBL/GenBank/DDBJ whole genome shotgun (WGS) entry which is preliminary data.</text>
</comment>
<proteinExistence type="predicted"/>
<evidence type="ECO:0000313" key="3">
    <source>
        <dbReference type="Proteomes" id="UP000231542"/>
    </source>
</evidence>
<feature type="transmembrane region" description="Helical" evidence="1">
    <location>
        <begin position="28"/>
        <end position="49"/>
    </location>
</feature>
<dbReference type="AlphaFoldDB" id="A0A2H0YWJ5"/>
<evidence type="ECO:0000313" key="2">
    <source>
        <dbReference type="EMBL" id="PIS42850.1"/>
    </source>
</evidence>
<organism evidence="2 3">
    <name type="scientific">Candidatus Kerfeldbacteria bacterium CG08_land_8_20_14_0_20_40_16</name>
    <dbReference type="NCBI Taxonomy" id="2014244"/>
    <lineage>
        <taxon>Bacteria</taxon>
        <taxon>Candidatus Kerfeldiibacteriota</taxon>
    </lineage>
</organism>
<keyword evidence="1" id="KW-1133">Transmembrane helix</keyword>
<gene>
    <name evidence="2" type="ORF">COT24_01350</name>
</gene>
<evidence type="ECO:0000256" key="1">
    <source>
        <dbReference type="SAM" id="Phobius"/>
    </source>
</evidence>
<sequence length="81" mass="9258">MTYCLGNSKIFAKKALFLKKKLFCILEFLLRGDTVIRVILFVCALLFLIPTVLYSGWWISGTVVFLLIIMLDPVQGKKAHH</sequence>
<name>A0A2H0YWJ5_9BACT</name>
<protein>
    <submittedName>
        <fullName evidence="2">Uncharacterized protein</fullName>
    </submittedName>
</protein>
<keyword evidence="1" id="KW-0472">Membrane</keyword>
<dbReference type="Proteomes" id="UP000231542">
    <property type="component" value="Unassembled WGS sequence"/>
</dbReference>